<dbReference type="CDD" id="cd04492">
    <property type="entry name" value="YhaM_OBF_like"/>
    <property type="match status" value="1"/>
</dbReference>
<name>A0A517QIC3_9PLAN</name>
<dbReference type="EC" id="3.1.-.-" evidence="3"/>
<keyword evidence="1 3" id="KW-0378">Hydrolase</keyword>
<dbReference type="GO" id="GO:0031125">
    <property type="term" value="P:rRNA 3'-end processing"/>
    <property type="evidence" value="ECO:0007669"/>
    <property type="project" value="TreeGrafter"/>
</dbReference>
<dbReference type="RefSeq" id="WP_145195898.1">
    <property type="nucleotide sequence ID" value="NZ_CP036267.1"/>
</dbReference>
<dbReference type="GO" id="GO:0003676">
    <property type="term" value="F:nucleic acid binding"/>
    <property type="evidence" value="ECO:0007669"/>
    <property type="project" value="InterPro"/>
</dbReference>
<evidence type="ECO:0000313" key="3">
    <source>
        <dbReference type="EMBL" id="QDT31381.1"/>
    </source>
</evidence>
<dbReference type="Gene3D" id="1.10.3210.10">
    <property type="entry name" value="Hypothetical protein af1432"/>
    <property type="match status" value="1"/>
</dbReference>
<dbReference type="InterPro" id="IPR004365">
    <property type="entry name" value="NA-bd_OB_tRNA"/>
</dbReference>
<dbReference type="PANTHER" id="PTHR37294:SF1">
    <property type="entry name" value="3'-5' EXORIBONUCLEASE YHAM"/>
    <property type="match status" value="1"/>
</dbReference>
<dbReference type="OrthoDB" id="9778453at2"/>
<dbReference type="InterPro" id="IPR050798">
    <property type="entry name" value="YhaM_exoribonuc/phosphodiest"/>
</dbReference>
<feature type="domain" description="HD/PDEase" evidence="2">
    <location>
        <begin position="158"/>
        <end position="296"/>
    </location>
</feature>
<dbReference type="KEGG" id="tpol:Mal48_06140"/>
<keyword evidence="4" id="KW-1185">Reference proteome</keyword>
<sequence>MTRMFVNELEDGDNVEETYLLADRQLRANRNGDSYFLSQLRDRTGQISGLLWNVNASAVNHINTGDYVRVKGKVQQFQGNLQMILTRIDSASGDEIDTADYIPQSSTDVEAQFEKLCEILLGITDSDIQSLMQTFLADQEIVEGLKSAPAGVRLHHAYHGGLLDHIVNLAETATRISDLYPNVDINLLLAGIFLHDLGKIRELSYDSTFQYTDEGQLIGHLVMGVEMLSDKIRATEETTGRPFPEETTLRLKHMLLSHHGVYEYGSPKLPMTMEAIALHHLDNLDAKTNEFHSLIESDPNASSNWTPYQPNMQRKLYKGDIE</sequence>
<dbReference type="EMBL" id="CP036267">
    <property type="protein sequence ID" value="QDT31381.1"/>
    <property type="molecule type" value="Genomic_DNA"/>
</dbReference>
<reference evidence="3 4" key="1">
    <citation type="submission" date="2019-02" db="EMBL/GenBank/DDBJ databases">
        <title>Deep-cultivation of Planctomycetes and their phenomic and genomic characterization uncovers novel biology.</title>
        <authorList>
            <person name="Wiegand S."/>
            <person name="Jogler M."/>
            <person name="Boedeker C."/>
            <person name="Pinto D."/>
            <person name="Vollmers J."/>
            <person name="Rivas-Marin E."/>
            <person name="Kohn T."/>
            <person name="Peeters S.H."/>
            <person name="Heuer A."/>
            <person name="Rast P."/>
            <person name="Oberbeckmann S."/>
            <person name="Bunk B."/>
            <person name="Jeske O."/>
            <person name="Meyerdierks A."/>
            <person name="Storesund J.E."/>
            <person name="Kallscheuer N."/>
            <person name="Luecker S."/>
            <person name="Lage O.M."/>
            <person name="Pohl T."/>
            <person name="Merkel B.J."/>
            <person name="Hornburger P."/>
            <person name="Mueller R.-W."/>
            <person name="Bruemmer F."/>
            <person name="Labrenz M."/>
            <person name="Spormann A.M."/>
            <person name="Op den Camp H."/>
            <person name="Overmann J."/>
            <person name="Amann R."/>
            <person name="Jetten M.S.M."/>
            <person name="Mascher T."/>
            <person name="Medema M.H."/>
            <person name="Devos D.P."/>
            <person name="Kaster A.-K."/>
            <person name="Ovreas L."/>
            <person name="Rohde M."/>
            <person name="Galperin M.Y."/>
            <person name="Jogler C."/>
        </authorList>
    </citation>
    <scope>NUCLEOTIDE SEQUENCE [LARGE SCALE GENOMIC DNA]</scope>
    <source>
        <strain evidence="3 4">Mal48</strain>
    </source>
</reference>
<dbReference type="SMART" id="SM00471">
    <property type="entry name" value="HDc"/>
    <property type="match status" value="1"/>
</dbReference>
<proteinExistence type="predicted"/>
<evidence type="ECO:0000313" key="4">
    <source>
        <dbReference type="Proteomes" id="UP000315724"/>
    </source>
</evidence>
<dbReference type="SUPFAM" id="SSF109604">
    <property type="entry name" value="HD-domain/PDEase-like"/>
    <property type="match status" value="1"/>
</dbReference>
<dbReference type="InterPro" id="IPR006674">
    <property type="entry name" value="HD_domain"/>
</dbReference>
<evidence type="ECO:0000256" key="1">
    <source>
        <dbReference type="ARBA" id="ARBA00022801"/>
    </source>
</evidence>
<dbReference type="InterPro" id="IPR003607">
    <property type="entry name" value="HD/PDEase_dom"/>
</dbReference>
<protein>
    <submittedName>
        <fullName evidence="3">3'-5' exoribonuclease YhaM</fullName>
        <ecNumber evidence="3">3.1.-.-</ecNumber>
    </submittedName>
</protein>
<dbReference type="Gene3D" id="2.40.50.140">
    <property type="entry name" value="Nucleic acid-binding proteins"/>
    <property type="match status" value="1"/>
</dbReference>
<dbReference type="Pfam" id="PF01336">
    <property type="entry name" value="tRNA_anti-codon"/>
    <property type="match status" value="1"/>
</dbReference>
<dbReference type="InterPro" id="IPR012340">
    <property type="entry name" value="NA-bd_OB-fold"/>
</dbReference>
<dbReference type="AlphaFoldDB" id="A0A517QIC3"/>
<accession>A0A517QIC3</accession>
<dbReference type="SUPFAM" id="SSF50249">
    <property type="entry name" value="Nucleic acid-binding proteins"/>
    <property type="match status" value="1"/>
</dbReference>
<dbReference type="Proteomes" id="UP000315724">
    <property type="component" value="Chromosome"/>
</dbReference>
<dbReference type="CDD" id="cd00077">
    <property type="entry name" value="HDc"/>
    <property type="match status" value="1"/>
</dbReference>
<dbReference type="GO" id="GO:0016787">
    <property type="term" value="F:hydrolase activity"/>
    <property type="evidence" value="ECO:0007669"/>
    <property type="project" value="UniProtKB-KW"/>
</dbReference>
<gene>
    <name evidence="3" type="primary">yhaM</name>
    <name evidence="3" type="ORF">Mal48_06140</name>
</gene>
<dbReference type="PANTHER" id="PTHR37294">
    <property type="entry name" value="3'-5' EXORIBONUCLEASE YHAM"/>
    <property type="match status" value="1"/>
</dbReference>
<dbReference type="Pfam" id="PF01966">
    <property type="entry name" value="HD"/>
    <property type="match status" value="1"/>
</dbReference>
<organism evidence="3 4">
    <name type="scientific">Thalassoglobus polymorphus</name>
    <dbReference type="NCBI Taxonomy" id="2527994"/>
    <lineage>
        <taxon>Bacteria</taxon>
        <taxon>Pseudomonadati</taxon>
        <taxon>Planctomycetota</taxon>
        <taxon>Planctomycetia</taxon>
        <taxon>Planctomycetales</taxon>
        <taxon>Planctomycetaceae</taxon>
        <taxon>Thalassoglobus</taxon>
    </lineage>
</organism>
<evidence type="ECO:0000259" key="2">
    <source>
        <dbReference type="SMART" id="SM00471"/>
    </source>
</evidence>